<evidence type="ECO:0000256" key="4">
    <source>
        <dbReference type="PROSITE-ProRule" id="PRU00236"/>
    </source>
</evidence>
<feature type="binding site" evidence="4">
    <location>
        <position position="210"/>
    </location>
    <ligand>
        <name>Zn(2+)</name>
        <dbReference type="ChEBI" id="CHEBI:29105"/>
    </ligand>
</feature>
<dbReference type="Gene3D" id="3.30.1600.10">
    <property type="entry name" value="SIR2/SIRT2 'Small Domain"/>
    <property type="match status" value="1"/>
</dbReference>
<evidence type="ECO:0000259" key="5">
    <source>
        <dbReference type="PROSITE" id="PS50305"/>
    </source>
</evidence>
<gene>
    <name evidence="6" type="ORF">HMPREF9233_00864</name>
</gene>
<keyword evidence="7" id="KW-1185">Reference proteome</keyword>
<dbReference type="PANTHER" id="PTHR11085:SF10">
    <property type="entry name" value="NAD-DEPENDENT PROTEIN DEACYLASE SIRTUIN-5, MITOCHONDRIAL-RELATED"/>
    <property type="match status" value="1"/>
</dbReference>
<dbReference type="EC" id="2.3.1.286" evidence="1"/>
<dbReference type="GO" id="GO:0070403">
    <property type="term" value="F:NAD+ binding"/>
    <property type="evidence" value="ECO:0007669"/>
    <property type="project" value="InterPro"/>
</dbReference>
<dbReference type="GO" id="GO:0017136">
    <property type="term" value="F:histone deacetylase activity, NAD-dependent"/>
    <property type="evidence" value="ECO:0007669"/>
    <property type="project" value="TreeGrafter"/>
</dbReference>
<reference evidence="6 7" key="1">
    <citation type="submission" date="2012-09" db="EMBL/GenBank/DDBJ databases">
        <title>The Genome Sequence of Actinobaculum massiliae ACS-171-V-COL2.</title>
        <authorList>
            <consortium name="The Broad Institute Genome Sequencing Platform"/>
            <person name="Earl A."/>
            <person name="Ward D."/>
            <person name="Feldgarden M."/>
            <person name="Gevers D."/>
            <person name="Saerens B."/>
            <person name="Vaneechoutte M."/>
            <person name="Walker B."/>
            <person name="Young S.K."/>
            <person name="Zeng Q."/>
            <person name="Gargeya S."/>
            <person name="Fitzgerald M."/>
            <person name="Haas B."/>
            <person name="Abouelleil A."/>
            <person name="Alvarado L."/>
            <person name="Arachchi H.M."/>
            <person name="Berlin A."/>
            <person name="Chapman S.B."/>
            <person name="Goldberg J."/>
            <person name="Griggs A."/>
            <person name="Gujja S."/>
            <person name="Hansen M."/>
            <person name="Howarth C."/>
            <person name="Imamovic A."/>
            <person name="Larimer J."/>
            <person name="McCowen C."/>
            <person name="Montmayeur A."/>
            <person name="Murphy C."/>
            <person name="Neiman D."/>
            <person name="Pearson M."/>
            <person name="Priest M."/>
            <person name="Roberts A."/>
            <person name="Saif S."/>
            <person name="Shea T."/>
            <person name="Sisk P."/>
            <person name="Sykes S."/>
            <person name="Wortman J."/>
            <person name="Nusbaum C."/>
            <person name="Birren B."/>
        </authorList>
    </citation>
    <scope>NUCLEOTIDE SEQUENCE [LARGE SCALE GENOMIC DNA]</scope>
    <source>
        <strain evidence="7">ACS-171-V-Col2</strain>
    </source>
</reference>
<evidence type="ECO:0000313" key="6">
    <source>
        <dbReference type="EMBL" id="EKU95103.1"/>
    </source>
</evidence>
<keyword evidence="4" id="KW-0479">Metal-binding</keyword>
<proteinExistence type="predicted"/>
<dbReference type="HOGENOM" id="CLU_023643_3_2_11"/>
<feature type="active site" description="Proton acceptor" evidence="4">
    <location>
        <position position="152"/>
    </location>
</feature>
<dbReference type="AlphaFoldDB" id="K9EEJ3"/>
<keyword evidence="3" id="KW-0520">NAD</keyword>
<dbReference type="STRING" id="202789.GCA_001457435_01261"/>
<evidence type="ECO:0000313" key="7">
    <source>
        <dbReference type="Proteomes" id="UP000009888"/>
    </source>
</evidence>
<keyword evidence="2" id="KW-0808">Transferase</keyword>
<feature type="binding site" evidence="4">
    <location>
        <position position="213"/>
    </location>
    <ligand>
        <name>Zn(2+)</name>
        <dbReference type="ChEBI" id="CHEBI:29105"/>
    </ligand>
</feature>
<dbReference type="InterPro" id="IPR003000">
    <property type="entry name" value="Sirtuin"/>
</dbReference>
<dbReference type="EMBL" id="AGWL01000005">
    <property type="protein sequence ID" value="EKU95103.1"/>
    <property type="molecule type" value="Genomic_DNA"/>
</dbReference>
<name>K9EEJ3_9ACTO</name>
<dbReference type="PANTHER" id="PTHR11085">
    <property type="entry name" value="NAD-DEPENDENT PROTEIN DEACYLASE SIRTUIN-5, MITOCHONDRIAL-RELATED"/>
    <property type="match status" value="1"/>
</dbReference>
<dbReference type="PATRIC" id="fig|883066.3.peg.902"/>
<dbReference type="InterPro" id="IPR026590">
    <property type="entry name" value="Ssirtuin_cat_dom"/>
</dbReference>
<dbReference type="PROSITE" id="PS50305">
    <property type="entry name" value="SIRTUIN"/>
    <property type="match status" value="1"/>
</dbReference>
<dbReference type="RefSeq" id="WP_007001070.1">
    <property type="nucleotide sequence ID" value="NZ_JH992955.1"/>
</dbReference>
<keyword evidence="4" id="KW-0862">Zinc</keyword>
<dbReference type="InterPro" id="IPR050134">
    <property type="entry name" value="NAD-dep_sirtuin_deacylases"/>
</dbReference>
<evidence type="ECO:0000256" key="3">
    <source>
        <dbReference type="ARBA" id="ARBA00023027"/>
    </source>
</evidence>
<feature type="domain" description="Deacetylase sirtuin-type" evidence="5">
    <location>
        <begin position="30"/>
        <end position="308"/>
    </location>
</feature>
<dbReference type="Gene3D" id="3.40.50.1220">
    <property type="entry name" value="TPP-binding domain"/>
    <property type="match status" value="1"/>
</dbReference>
<dbReference type="Proteomes" id="UP000009888">
    <property type="component" value="Unassembled WGS sequence"/>
</dbReference>
<dbReference type="InterPro" id="IPR026591">
    <property type="entry name" value="Sirtuin_cat_small_dom_sf"/>
</dbReference>
<dbReference type="Pfam" id="PF02146">
    <property type="entry name" value="SIR2"/>
    <property type="match status" value="1"/>
</dbReference>
<feature type="binding site" evidence="4">
    <location>
        <position position="163"/>
    </location>
    <ligand>
        <name>Zn(2+)</name>
        <dbReference type="ChEBI" id="CHEBI:29105"/>
    </ligand>
</feature>
<dbReference type="InterPro" id="IPR029035">
    <property type="entry name" value="DHS-like_NAD/FAD-binding_dom"/>
</dbReference>
<evidence type="ECO:0000256" key="2">
    <source>
        <dbReference type="ARBA" id="ARBA00022679"/>
    </source>
</evidence>
<dbReference type="eggNOG" id="COG0846">
    <property type="taxonomic scope" value="Bacteria"/>
</dbReference>
<accession>K9EEJ3</accession>
<comment type="caution">
    <text evidence="6">The sequence shown here is derived from an EMBL/GenBank/DDBJ whole genome shotgun (WGS) entry which is preliminary data.</text>
</comment>
<protein>
    <recommendedName>
        <fullName evidence="1">protein acetyllysine N-acetyltransferase</fullName>
        <ecNumber evidence="1">2.3.1.286</ecNumber>
    </recommendedName>
</protein>
<organism evidence="6 7">
    <name type="scientific">Actinobaculum massiliense ACS-171-V-Col2</name>
    <dbReference type="NCBI Taxonomy" id="883066"/>
    <lineage>
        <taxon>Bacteria</taxon>
        <taxon>Bacillati</taxon>
        <taxon>Actinomycetota</taxon>
        <taxon>Actinomycetes</taxon>
        <taxon>Actinomycetales</taxon>
        <taxon>Actinomycetaceae</taxon>
        <taxon>Actinobaculum</taxon>
    </lineage>
</organism>
<evidence type="ECO:0000256" key="1">
    <source>
        <dbReference type="ARBA" id="ARBA00012928"/>
    </source>
</evidence>
<dbReference type="SUPFAM" id="SSF52467">
    <property type="entry name" value="DHS-like NAD/FAD-binding domain"/>
    <property type="match status" value="1"/>
</dbReference>
<dbReference type="GO" id="GO:0046872">
    <property type="term" value="F:metal ion binding"/>
    <property type="evidence" value="ECO:0007669"/>
    <property type="project" value="UniProtKB-KW"/>
</dbReference>
<feature type="binding site" evidence="4">
    <location>
        <position position="160"/>
    </location>
    <ligand>
        <name>Zn(2+)</name>
        <dbReference type="ChEBI" id="CHEBI:29105"/>
    </ligand>
</feature>
<sequence>MAHEISDYFPGGDAPHLRLIEVDAPPASEARPDPHNIAEAVLPVANLLAGAPFAVITGAGISTDSGMPDYRSPGSAPRRPMTYQQFMADPRMRQHYWARNHSGWLRPFTSIPNEGHLALAELERAGLVTGIITQNVDRLHSRAGSRNVVDLHGRYDRVLCTQCGKAFRRAVIHELLTQLNPRWPIRQGGEVAPDADLEVGDTSTFRVADCPACGGILMTDVVWFGGKVHPRSIERARKIIDDAAAVLVAGSSLAVGSALRYVRQAAKAHKPVAIINRGKTRGDKFANVRLSAGTSTALPQLAAQLLRN</sequence>